<feature type="domain" description="Carboxyltransferase" evidence="4">
    <location>
        <begin position="4"/>
        <end position="204"/>
    </location>
</feature>
<keyword evidence="2" id="KW-0378">Hydrolase</keyword>
<accession>A0A1H1X6N5</accession>
<dbReference type="InterPro" id="IPR029000">
    <property type="entry name" value="Cyclophilin-like_dom_sf"/>
</dbReference>
<dbReference type="SMART" id="SM00796">
    <property type="entry name" value="AHS1"/>
    <property type="match status" value="1"/>
</dbReference>
<protein>
    <submittedName>
        <fullName evidence="5">Sensor histidine kinase inhibitor, KipI family</fullName>
    </submittedName>
</protein>
<keyword evidence="1" id="KW-0547">Nucleotide-binding</keyword>
<evidence type="ECO:0000313" key="6">
    <source>
        <dbReference type="Proteomes" id="UP000199524"/>
    </source>
</evidence>
<dbReference type="PANTHER" id="PTHR34698">
    <property type="entry name" value="5-OXOPROLINASE SUBUNIT B"/>
    <property type="match status" value="1"/>
</dbReference>
<name>A0A1H1X6N5_9PSED</name>
<evidence type="ECO:0000256" key="2">
    <source>
        <dbReference type="ARBA" id="ARBA00022801"/>
    </source>
</evidence>
<reference evidence="6" key="1">
    <citation type="submission" date="2016-10" db="EMBL/GenBank/DDBJ databases">
        <authorList>
            <person name="Varghese N."/>
            <person name="Submissions S."/>
        </authorList>
    </citation>
    <scope>NUCLEOTIDE SEQUENCE [LARGE SCALE GENOMIC DNA]</scope>
    <source>
        <strain evidence="6">ATCC 23835</strain>
    </source>
</reference>
<dbReference type="InterPro" id="IPR003833">
    <property type="entry name" value="CT_C_D"/>
</dbReference>
<dbReference type="AlphaFoldDB" id="A0A1H1X6N5"/>
<sequence>MNAPKYHRMGTRGILIESQQGQASIGMQRIYWSLDTACRCLPGLVETVPGMNNLLLILDSVGARENAFPLLSELWDQCAEQSQARITSTVTIGVHYGGDGGADLAQAAHYAGLPIDAFVKRHAMAEYTVFCLGAHPGFAYLGGLDPQLHIPRRAEPRASVSKGTVAIGGSQAGVTAATLPSGWNLIGTTDTVFFDHRITPPALLAPGDTVRFEILGVTA</sequence>
<dbReference type="GO" id="GO:0005524">
    <property type="term" value="F:ATP binding"/>
    <property type="evidence" value="ECO:0007669"/>
    <property type="project" value="UniProtKB-KW"/>
</dbReference>
<dbReference type="SUPFAM" id="SSF50891">
    <property type="entry name" value="Cyclophilin-like"/>
    <property type="match status" value="1"/>
</dbReference>
<keyword evidence="3" id="KW-0067">ATP-binding</keyword>
<proteinExistence type="predicted"/>
<dbReference type="Proteomes" id="UP000199524">
    <property type="component" value="Chromosome I"/>
</dbReference>
<evidence type="ECO:0000256" key="3">
    <source>
        <dbReference type="ARBA" id="ARBA00022840"/>
    </source>
</evidence>
<organism evidence="5 6">
    <name type="scientific">Pseudomonas asplenii</name>
    <dbReference type="NCBI Taxonomy" id="53407"/>
    <lineage>
        <taxon>Bacteria</taxon>
        <taxon>Pseudomonadati</taxon>
        <taxon>Pseudomonadota</taxon>
        <taxon>Gammaproteobacteria</taxon>
        <taxon>Pseudomonadales</taxon>
        <taxon>Pseudomonadaceae</taxon>
        <taxon>Pseudomonas</taxon>
    </lineage>
</organism>
<dbReference type="InterPro" id="IPR010016">
    <property type="entry name" value="PxpB"/>
</dbReference>
<evidence type="ECO:0000259" key="4">
    <source>
        <dbReference type="SMART" id="SM00796"/>
    </source>
</evidence>
<dbReference type="PANTHER" id="PTHR34698:SF2">
    <property type="entry name" value="5-OXOPROLINASE SUBUNIT B"/>
    <property type="match status" value="1"/>
</dbReference>
<evidence type="ECO:0000313" key="5">
    <source>
        <dbReference type="EMBL" id="SDT04276.1"/>
    </source>
</evidence>
<dbReference type="Pfam" id="PF02682">
    <property type="entry name" value="CT_C_D"/>
    <property type="match status" value="1"/>
</dbReference>
<dbReference type="NCBIfam" id="TIGR00370">
    <property type="entry name" value="5-oxoprolinase subunit PxpB"/>
    <property type="match status" value="1"/>
</dbReference>
<dbReference type="EMBL" id="LT629777">
    <property type="protein sequence ID" value="SDT04276.1"/>
    <property type="molecule type" value="Genomic_DNA"/>
</dbReference>
<dbReference type="Gene3D" id="2.40.100.10">
    <property type="entry name" value="Cyclophilin-like"/>
    <property type="match status" value="1"/>
</dbReference>
<gene>
    <name evidence="5" type="ORF">SAMN05216598_3737</name>
</gene>
<dbReference type="GO" id="GO:0016787">
    <property type="term" value="F:hydrolase activity"/>
    <property type="evidence" value="ECO:0007669"/>
    <property type="project" value="UniProtKB-KW"/>
</dbReference>
<keyword evidence="6" id="KW-1185">Reference proteome</keyword>
<evidence type="ECO:0000256" key="1">
    <source>
        <dbReference type="ARBA" id="ARBA00022741"/>
    </source>
</evidence>